<dbReference type="Proteomes" id="UP001597046">
    <property type="component" value="Unassembled WGS sequence"/>
</dbReference>
<evidence type="ECO:0000313" key="4">
    <source>
        <dbReference type="EMBL" id="MFD1053785.1"/>
    </source>
</evidence>
<organism evidence="4 5">
    <name type="scientific">Terrabacter terrigena</name>
    <dbReference type="NCBI Taxonomy" id="574718"/>
    <lineage>
        <taxon>Bacteria</taxon>
        <taxon>Bacillati</taxon>
        <taxon>Actinomycetota</taxon>
        <taxon>Actinomycetes</taxon>
        <taxon>Micrococcales</taxon>
        <taxon>Intrasporangiaceae</taxon>
        <taxon>Terrabacter</taxon>
    </lineage>
</organism>
<dbReference type="InterPro" id="IPR032093">
    <property type="entry name" value="PhoD_N"/>
</dbReference>
<dbReference type="Gene3D" id="2.60.40.380">
    <property type="entry name" value="Purple acid phosphatase-like, N-terminal"/>
    <property type="match status" value="1"/>
</dbReference>
<proteinExistence type="predicted"/>
<dbReference type="EMBL" id="JBHTKH010000002">
    <property type="protein sequence ID" value="MFD1053785.1"/>
    <property type="molecule type" value="Genomic_DNA"/>
</dbReference>
<sequence length="581" mass="62610">MDNSLQKLTSLHSSRRSVLRGGLATGAVALAGSSVVVGSRSSAAAVVPSANPFTLGVASGDPAPDGFVIWTRLALEPLAADGRAGMPSSSYQLGWQVASDERFADVVKAGSVAAEPGWAHSVHVEVQGLRPGREYFYRFRLGRHLSAPGRAVTAPSALELPAAFAMAFVSCSNLPAGYFTAYRHLAEERPDLILHLGDYQYEGAGNGVGRAHVGPETKTLAGYRQRYAQYKSDPDLQAAHAAASWLAVWDDHEVDNNYAGEIPEKPAETPTFLERRAAAYRAYYENMPLRRSSVPSGPNLDLYRRVQWGRLANFHMLDTRQYRSDQACGDGYKDCADAADPSRSLPGMEQERWLLEGFRQSQARWDLLGQQVFFGRRDNDATARTTVSMDAWDGYPASRRRITQGWVDAGVRNPVVLTGDVHAHWASDLQLDYDDPGAVVGSELVTSSITSGGNGYDSASGQHPWAAWNPNLRFWTNLRGYVSTTITPTGLTARYRCVPVVTTPGAEVFTRAEFVLDDGERGLRQTADNPLPSTTARRSAAASEASAASATAGASGASAASGPSDAQIIADTIREETHATE</sequence>
<dbReference type="InterPro" id="IPR052900">
    <property type="entry name" value="Phospholipid_Metab_Enz"/>
</dbReference>
<dbReference type="Pfam" id="PF09423">
    <property type="entry name" value="PhoD"/>
    <property type="match status" value="1"/>
</dbReference>
<dbReference type="PANTHER" id="PTHR43606:SF2">
    <property type="entry name" value="ALKALINE PHOSPHATASE FAMILY PROTEIN (AFU_ORTHOLOGUE AFUA_5G03860)"/>
    <property type="match status" value="1"/>
</dbReference>
<accession>A0ABW3MXA2</accession>
<evidence type="ECO:0000256" key="1">
    <source>
        <dbReference type="SAM" id="MobiDB-lite"/>
    </source>
</evidence>
<feature type="compositionally biased region" description="Low complexity" evidence="1">
    <location>
        <begin position="533"/>
        <end position="562"/>
    </location>
</feature>
<reference evidence="5" key="1">
    <citation type="journal article" date="2019" name="Int. J. Syst. Evol. Microbiol.">
        <title>The Global Catalogue of Microorganisms (GCM) 10K type strain sequencing project: providing services to taxonomists for standard genome sequencing and annotation.</title>
        <authorList>
            <consortium name="The Broad Institute Genomics Platform"/>
            <consortium name="The Broad Institute Genome Sequencing Center for Infectious Disease"/>
            <person name="Wu L."/>
            <person name="Ma J."/>
        </authorList>
    </citation>
    <scope>NUCLEOTIDE SEQUENCE [LARGE SCALE GENOMIC DNA]</scope>
    <source>
        <strain evidence="5">CCUG 57508</strain>
    </source>
</reference>
<protein>
    <submittedName>
        <fullName evidence="4">Alkaline phosphatase D family protein</fullName>
    </submittedName>
</protein>
<comment type="caution">
    <text evidence="4">The sequence shown here is derived from an EMBL/GenBank/DDBJ whole genome shotgun (WGS) entry which is preliminary data.</text>
</comment>
<evidence type="ECO:0000259" key="3">
    <source>
        <dbReference type="Pfam" id="PF16655"/>
    </source>
</evidence>
<dbReference type="RefSeq" id="WP_386051537.1">
    <property type="nucleotide sequence ID" value="NZ_JBHTKH010000002.1"/>
</dbReference>
<dbReference type="InterPro" id="IPR006311">
    <property type="entry name" value="TAT_signal"/>
</dbReference>
<evidence type="ECO:0000259" key="2">
    <source>
        <dbReference type="Pfam" id="PF09423"/>
    </source>
</evidence>
<feature type="region of interest" description="Disordered" evidence="1">
    <location>
        <begin position="520"/>
        <end position="581"/>
    </location>
</feature>
<feature type="domain" description="Phospholipase D N-terminal" evidence="3">
    <location>
        <begin position="55"/>
        <end position="153"/>
    </location>
</feature>
<dbReference type="InterPro" id="IPR029052">
    <property type="entry name" value="Metallo-depent_PP-like"/>
</dbReference>
<dbReference type="InterPro" id="IPR018946">
    <property type="entry name" value="PhoD-like_MPP"/>
</dbReference>
<keyword evidence="5" id="KW-1185">Reference proteome</keyword>
<dbReference type="CDD" id="cd07389">
    <property type="entry name" value="MPP_PhoD"/>
    <property type="match status" value="1"/>
</dbReference>
<dbReference type="Pfam" id="PF16655">
    <property type="entry name" value="PhoD_N"/>
    <property type="match status" value="1"/>
</dbReference>
<feature type="domain" description="PhoD-like phosphatase metallophosphatase" evidence="2">
    <location>
        <begin position="166"/>
        <end position="495"/>
    </location>
</feature>
<dbReference type="SUPFAM" id="SSF56300">
    <property type="entry name" value="Metallo-dependent phosphatases"/>
    <property type="match status" value="1"/>
</dbReference>
<name>A0ABW3MXA2_9MICO</name>
<dbReference type="PANTHER" id="PTHR43606">
    <property type="entry name" value="PHOSPHATASE, PUTATIVE (AFU_ORTHOLOGUE AFUA_6G08710)-RELATED"/>
    <property type="match status" value="1"/>
</dbReference>
<dbReference type="InterPro" id="IPR038607">
    <property type="entry name" value="PhoD-like_sf"/>
</dbReference>
<evidence type="ECO:0000313" key="5">
    <source>
        <dbReference type="Proteomes" id="UP001597046"/>
    </source>
</evidence>
<dbReference type="Gene3D" id="3.60.21.70">
    <property type="entry name" value="PhoD-like phosphatase"/>
    <property type="match status" value="1"/>
</dbReference>
<feature type="compositionally biased region" description="Basic and acidic residues" evidence="1">
    <location>
        <begin position="572"/>
        <end position="581"/>
    </location>
</feature>
<dbReference type="PROSITE" id="PS51318">
    <property type="entry name" value="TAT"/>
    <property type="match status" value="1"/>
</dbReference>
<gene>
    <name evidence="4" type="ORF">ACFQ2V_05645</name>
</gene>